<evidence type="ECO:0008006" key="4">
    <source>
        <dbReference type="Google" id="ProtNLM"/>
    </source>
</evidence>
<name>A0A934JYX3_9BACT</name>
<accession>A0A934JYX3</accession>
<evidence type="ECO:0000313" key="2">
    <source>
        <dbReference type="EMBL" id="MBJ7596709.1"/>
    </source>
</evidence>
<reference evidence="2" key="1">
    <citation type="submission" date="2020-10" db="EMBL/GenBank/DDBJ databases">
        <title>Ca. Dormibacterota MAGs.</title>
        <authorList>
            <person name="Montgomery K."/>
        </authorList>
    </citation>
    <scope>NUCLEOTIDE SEQUENCE [LARGE SCALE GENOMIC DNA]</scope>
    <source>
        <strain evidence="2">SC8812_S17_10</strain>
    </source>
</reference>
<comment type="caution">
    <text evidence="2">The sequence shown here is derived from an EMBL/GenBank/DDBJ whole genome shotgun (WGS) entry which is preliminary data.</text>
</comment>
<feature type="transmembrane region" description="Helical" evidence="1">
    <location>
        <begin position="47"/>
        <end position="65"/>
    </location>
</feature>
<feature type="transmembrane region" description="Helical" evidence="1">
    <location>
        <begin position="7"/>
        <end position="27"/>
    </location>
</feature>
<feature type="transmembrane region" description="Helical" evidence="1">
    <location>
        <begin position="72"/>
        <end position="91"/>
    </location>
</feature>
<feature type="transmembrane region" description="Helical" evidence="1">
    <location>
        <begin position="103"/>
        <end position="124"/>
    </location>
</feature>
<evidence type="ECO:0000313" key="3">
    <source>
        <dbReference type="Proteomes" id="UP000612893"/>
    </source>
</evidence>
<dbReference type="Proteomes" id="UP000612893">
    <property type="component" value="Unassembled WGS sequence"/>
</dbReference>
<organism evidence="2 3">
    <name type="scientific">Candidatus Nephthysia bennettiae</name>
    <dbReference type="NCBI Taxonomy" id="3127016"/>
    <lineage>
        <taxon>Bacteria</taxon>
        <taxon>Bacillati</taxon>
        <taxon>Candidatus Dormiibacterota</taxon>
        <taxon>Candidatus Dormibacteria</taxon>
        <taxon>Candidatus Dormibacterales</taxon>
        <taxon>Candidatus Dormibacteraceae</taxon>
        <taxon>Candidatus Nephthysia</taxon>
    </lineage>
</organism>
<keyword evidence="3" id="KW-1185">Reference proteome</keyword>
<protein>
    <recommendedName>
        <fullName evidence="4">DUF4345 domain-containing protein</fullName>
    </recommendedName>
</protein>
<proteinExistence type="predicted"/>
<keyword evidence="1" id="KW-0472">Membrane</keyword>
<evidence type="ECO:0000256" key="1">
    <source>
        <dbReference type="SAM" id="Phobius"/>
    </source>
</evidence>
<sequence>MINRSQVLVLGFFVGVWIALVAILTFAPGIYVQALNPPPGMTTAVEIGFLVALTTLIAFLALGVLRRWRWAFWLVVVAFLAGLLRAPASILELTAVLPSGGPTWYVLFQGVLGLVQFGIGLALLRGYRKAGVWGPF</sequence>
<keyword evidence="1" id="KW-0812">Transmembrane</keyword>
<dbReference type="EMBL" id="JAEKNR010000018">
    <property type="protein sequence ID" value="MBJ7596709.1"/>
    <property type="molecule type" value="Genomic_DNA"/>
</dbReference>
<dbReference type="RefSeq" id="WP_338198538.1">
    <property type="nucleotide sequence ID" value="NZ_JAEKNR010000018.1"/>
</dbReference>
<gene>
    <name evidence="2" type="ORF">JF922_01295</name>
</gene>
<dbReference type="AlphaFoldDB" id="A0A934JYX3"/>
<keyword evidence="1" id="KW-1133">Transmembrane helix</keyword>